<protein>
    <submittedName>
        <fullName evidence="1">Uncharacterized protein</fullName>
    </submittedName>
</protein>
<reference evidence="1" key="1">
    <citation type="submission" date="2020-03" db="EMBL/GenBank/DDBJ databases">
        <authorList>
            <person name="Weist P."/>
        </authorList>
    </citation>
    <scope>NUCLEOTIDE SEQUENCE</scope>
</reference>
<dbReference type="EMBL" id="CADEAL010000451">
    <property type="protein sequence ID" value="CAB1420413.1"/>
    <property type="molecule type" value="Genomic_DNA"/>
</dbReference>
<name>A0A9N7TXD5_PLEPL</name>
<dbReference type="AlphaFoldDB" id="A0A9N7TXD5"/>
<comment type="caution">
    <text evidence="1">The sequence shown here is derived from an EMBL/GenBank/DDBJ whole genome shotgun (WGS) entry which is preliminary data.</text>
</comment>
<keyword evidence="2" id="KW-1185">Reference proteome</keyword>
<accession>A0A9N7TXD5</accession>
<organism evidence="1 2">
    <name type="scientific">Pleuronectes platessa</name>
    <name type="common">European plaice</name>
    <dbReference type="NCBI Taxonomy" id="8262"/>
    <lineage>
        <taxon>Eukaryota</taxon>
        <taxon>Metazoa</taxon>
        <taxon>Chordata</taxon>
        <taxon>Craniata</taxon>
        <taxon>Vertebrata</taxon>
        <taxon>Euteleostomi</taxon>
        <taxon>Actinopterygii</taxon>
        <taxon>Neopterygii</taxon>
        <taxon>Teleostei</taxon>
        <taxon>Neoteleostei</taxon>
        <taxon>Acanthomorphata</taxon>
        <taxon>Carangaria</taxon>
        <taxon>Pleuronectiformes</taxon>
        <taxon>Pleuronectoidei</taxon>
        <taxon>Pleuronectidae</taxon>
        <taxon>Pleuronectes</taxon>
    </lineage>
</organism>
<gene>
    <name evidence="1" type="ORF">PLEPLA_LOCUS8288</name>
</gene>
<sequence>MPVLRLNNNVTQSVANKALADNLHVFYCKCEENKFTPLTHCSPATAATVSPLATIIIQAAIKICEGEELDLRHRTLFTYTVKNIFTDVITITEIIYYIYI</sequence>
<dbReference type="Proteomes" id="UP001153269">
    <property type="component" value="Unassembled WGS sequence"/>
</dbReference>
<evidence type="ECO:0000313" key="2">
    <source>
        <dbReference type="Proteomes" id="UP001153269"/>
    </source>
</evidence>
<evidence type="ECO:0000313" key="1">
    <source>
        <dbReference type="EMBL" id="CAB1420413.1"/>
    </source>
</evidence>
<proteinExistence type="predicted"/>